<proteinExistence type="predicted"/>
<gene>
    <name evidence="1" type="ORF">MLD38_016699</name>
</gene>
<name>A0ACB9QNF0_9MYRT</name>
<evidence type="ECO:0000313" key="2">
    <source>
        <dbReference type="Proteomes" id="UP001057402"/>
    </source>
</evidence>
<dbReference type="EMBL" id="CM042884">
    <property type="protein sequence ID" value="KAI4368099.1"/>
    <property type="molecule type" value="Genomic_DNA"/>
</dbReference>
<accession>A0ACB9QNF0</accession>
<evidence type="ECO:0000313" key="1">
    <source>
        <dbReference type="EMBL" id="KAI4368099.1"/>
    </source>
</evidence>
<sequence length="115" mass="12452">MSTATTRQSWKSISDITSSDGQNPSNVVTPVGNFMTPQSTTENSKGRRTSLLPTPTLLTFASPISGSNFPLRKIKSFLCLIRTQEDSTCRGYSRTACVWSTFSSSCNLIFSGASI</sequence>
<comment type="caution">
    <text evidence="1">The sequence shown here is derived from an EMBL/GenBank/DDBJ whole genome shotgun (WGS) entry which is preliminary data.</text>
</comment>
<protein>
    <submittedName>
        <fullName evidence="1">Uncharacterized protein</fullName>
    </submittedName>
</protein>
<reference evidence="2" key="1">
    <citation type="journal article" date="2023" name="Front. Plant Sci.">
        <title>Chromosomal-level genome assembly of Melastoma candidum provides insights into trichome evolution.</title>
        <authorList>
            <person name="Zhong Y."/>
            <person name="Wu W."/>
            <person name="Sun C."/>
            <person name="Zou P."/>
            <person name="Liu Y."/>
            <person name="Dai S."/>
            <person name="Zhou R."/>
        </authorList>
    </citation>
    <scope>NUCLEOTIDE SEQUENCE [LARGE SCALE GENOMIC DNA]</scope>
</reference>
<organism evidence="1 2">
    <name type="scientific">Melastoma candidum</name>
    <dbReference type="NCBI Taxonomy" id="119954"/>
    <lineage>
        <taxon>Eukaryota</taxon>
        <taxon>Viridiplantae</taxon>
        <taxon>Streptophyta</taxon>
        <taxon>Embryophyta</taxon>
        <taxon>Tracheophyta</taxon>
        <taxon>Spermatophyta</taxon>
        <taxon>Magnoliopsida</taxon>
        <taxon>eudicotyledons</taxon>
        <taxon>Gunneridae</taxon>
        <taxon>Pentapetalae</taxon>
        <taxon>rosids</taxon>
        <taxon>malvids</taxon>
        <taxon>Myrtales</taxon>
        <taxon>Melastomataceae</taxon>
        <taxon>Melastomatoideae</taxon>
        <taxon>Melastomateae</taxon>
        <taxon>Melastoma</taxon>
    </lineage>
</organism>
<keyword evidence="2" id="KW-1185">Reference proteome</keyword>
<dbReference type="Proteomes" id="UP001057402">
    <property type="component" value="Chromosome 5"/>
</dbReference>